<evidence type="ECO:0000256" key="2">
    <source>
        <dbReference type="ARBA" id="ARBA00022741"/>
    </source>
</evidence>
<dbReference type="HAMAP" id="MF_04162">
    <property type="entry name" value="T4_Clamp_Loader_L"/>
    <property type="match status" value="1"/>
</dbReference>
<accession>A0A6J5RNI5</accession>
<evidence type="ECO:0000313" key="7">
    <source>
        <dbReference type="EMBL" id="CAB4170437.1"/>
    </source>
</evidence>
<dbReference type="GO" id="GO:0039693">
    <property type="term" value="P:viral DNA genome replication"/>
    <property type="evidence" value="ECO:0007669"/>
    <property type="project" value="UniProtKB-UniRule"/>
</dbReference>
<dbReference type="PANTHER" id="PTHR11669">
    <property type="entry name" value="REPLICATION FACTOR C / DNA POLYMERASE III GAMMA-TAU SUBUNIT"/>
    <property type="match status" value="1"/>
</dbReference>
<dbReference type="InterPro" id="IPR050238">
    <property type="entry name" value="DNA_Rep/Repair_Clamp_Loader"/>
</dbReference>
<feature type="binding site" evidence="4">
    <location>
        <position position="33"/>
    </location>
    <ligand>
        <name>ATP</name>
        <dbReference type="ChEBI" id="CHEBI:30616"/>
    </ligand>
</feature>
<evidence type="ECO:0000256" key="4">
    <source>
        <dbReference type="HAMAP-Rule" id="MF_04162"/>
    </source>
</evidence>
<dbReference type="GO" id="GO:0016887">
    <property type="term" value="F:ATP hydrolysis activity"/>
    <property type="evidence" value="ECO:0007669"/>
    <property type="project" value="UniProtKB-UniRule"/>
</dbReference>
<sequence length="318" mass="35438">MVGSVHQVNKMYGNTENTLWVESFRPSTLEGYIGNEHIIEKVGIFINNGDVPHLLFYGPAGTGKTTLAKIIAGSVDADVMYINASDENSVDAVRDKIKRYASTVGFRRWKIIILDESDYLTPNAQAALRNLMETYSKTTRFILTCNYVEKIIDPIQSRCQTFAITPPNKTDVAKRLVTVLQENGVEFDIKDVAAIINASYPDIRRAINAAQASVVNGKLQLDKASAIQANYLTEVLDVLKNSKDKKAAFTKIRQIIADSKVRDFTPMYTFLYDSLDEFAHGHIAPCILIIAESQFKDASVVDKEINIMAMFVNLLGEI</sequence>
<evidence type="ECO:0000256" key="3">
    <source>
        <dbReference type="ARBA" id="ARBA00022840"/>
    </source>
</evidence>
<reference evidence="8" key="1">
    <citation type="submission" date="2020-05" db="EMBL/GenBank/DDBJ databases">
        <authorList>
            <person name="Chiriac C."/>
            <person name="Salcher M."/>
            <person name="Ghai R."/>
            <person name="Kavagutti S V."/>
        </authorList>
    </citation>
    <scope>NUCLEOTIDE SEQUENCE</scope>
</reference>
<comment type="function">
    <text evidence="4">Forms the sliding-clamp-loader together with the small subunit. Functions as an ATPase enzyme. The clamp loader holds the clamp in an open conformation and places it onto the DNA. 4 ATP molecules must bind to the sliding-clamp-loader before the latter can open the sliding clamp. ATP hydrolysis triggers the detachment of the sliding clamp from the sliding-clamp-loader, freeing the sliding clamp to track along DNA.</text>
</comment>
<dbReference type="Gene3D" id="1.20.272.10">
    <property type="match status" value="1"/>
</dbReference>
<evidence type="ECO:0000259" key="5">
    <source>
        <dbReference type="SMART" id="SM00382"/>
    </source>
</evidence>
<dbReference type="SMART" id="SM00382">
    <property type="entry name" value="AAA"/>
    <property type="match status" value="1"/>
</dbReference>
<feature type="binding site" evidence="4">
    <location>
        <position position="204"/>
    </location>
    <ligand>
        <name>ATP</name>
        <dbReference type="ChEBI" id="CHEBI:30616"/>
    </ligand>
</feature>
<dbReference type="InterPro" id="IPR046388">
    <property type="entry name" value="T4_Clamp_Loader_L"/>
</dbReference>
<dbReference type="GO" id="GO:0006261">
    <property type="term" value="P:DNA-templated DNA replication"/>
    <property type="evidence" value="ECO:0007669"/>
    <property type="project" value="TreeGrafter"/>
</dbReference>
<dbReference type="Gene3D" id="1.10.8.60">
    <property type="match status" value="1"/>
</dbReference>
<proteinExistence type="inferred from homology"/>
<keyword evidence="1" id="KW-0235">DNA replication</keyword>
<feature type="domain" description="AAA+ ATPase" evidence="5">
    <location>
        <begin position="50"/>
        <end position="168"/>
    </location>
</feature>
<keyword evidence="4" id="KW-0378">Hydrolase</keyword>
<organism evidence="8">
    <name type="scientific">uncultured Caudovirales phage</name>
    <dbReference type="NCBI Taxonomy" id="2100421"/>
    <lineage>
        <taxon>Viruses</taxon>
        <taxon>Duplodnaviria</taxon>
        <taxon>Heunggongvirae</taxon>
        <taxon>Uroviricota</taxon>
        <taxon>Caudoviricetes</taxon>
        <taxon>Peduoviridae</taxon>
        <taxon>Maltschvirus</taxon>
        <taxon>Maltschvirus maltsch</taxon>
    </lineage>
</organism>
<gene>
    <name evidence="8" type="ORF">UFOVP1307_180</name>
    <name evidence="6" type="ORF">UFOVP651_166</name>
    <name evidence="7" type="ORF">UFOVP902_22</name>
</gene>
<dbReference type="GO" id="GO:0006281">
    <property type="term" value="P:DNA repair"/>
    <property type="evidence" value="ECO:0007669"/>
    <property type="project" value="TreeGrafter"/>
</dbReference>
<comment type="similarity">
    <text evidence="4">Belongs to the Tevenvirinae sliding-clamp-loader large subunit family.</text>
</comment>
<comment type="subunit">
    <text evidence="4">The sliding-clamp-loader consists of 4 large subunits and 1 small subunit. Interacts with the sliding clamp; this interaction allows the sliding-clamp-loader to open the sliding clamp. Part of the replicase complex that includes the DNA polymerase, the polymerase clamp, the clamp loader complex, the single-stranded DNA binding protein, the primase, the helicase and the helicase assembly factor.</text>
</comment>
<comment type="caution">
    <text evidence="4">Lacks conserved residue(s) required for the propagation of feature annotation.</text>
</comment>
<dbReference type="EMBL" id="LR797270">
    <property type="protein sequence ID" value="CAB4198619.1"/>
    <property type="molecule type" value="Genomic_DNA"/>
</dbReference>
<dbReference type="GO" id="GO:0005524">
    <property type="term" value="F:ATP binding"/>
    <property type="evidence" value="ECO:0007669"/>
    <property type="project" value="UniProtKB-UniRule"/>
</dbReference>
<dbReference type="Pfam" id="PF00004">
    <property type="entry name" value="AAA"/>
    <property type="match status" value="1"/>
</dbReference>
<keyword evidence="3 4" id="KW-0067">ATP-binding</keyword>
<dbReference type="GO" id="GO:0003677">
    <property type="term" value="F:DNA binding"/>
    <property type="evidence" value="ECO:0007669"/>
    <property type="project" value="UniProtKB-UniRule"/>
</dbReference>
<dbReference type="EMBL" id="LR796859">
    <property type="protein sequence ID" value="CAB4170437.1"/>
    <property type="molecule type" value="Genomic_DNA"/>
</dbReference>
<dbReference type="GO" id="GO:0003689">
    <property type="term" value="F:DNA clamp loader activity"/>
    <property type="evidence" value="ECO:0007669"/>
    <property type="project" value="UniProtKB-UniRule"/>
</dbReference>
<dbReference type="InterPro" id="IPR003959">
    <property type="entry name" value="ATPase_AAA_core"/>
</dbReference>
<protein>
    <recommendedName>
        <fullName evidence="4">Sliding-clamp-loader large subunit</fullName>
        <ecNumber evidence="4">3.6.4.-</ecNumber>
    </recommendedName>
    <alternativeName>
        <fullName evidence="4">Clamp loader gp44 subunit</fullName>
    </alternativeName>
</protein>
<evidence type="ECO:0000313" key="6">
    <source>
        <dbReference type="EMBL" id="CAB4155271.1"/>
    </source>
</evidence>
<evidence type="ECO:0000256" key="1">
    <source>
        <dbReference type="ARBA" id="ARBA00022705"/>
    </source>
</evidence>
<evidence type="ECO:0000313" key="8">
    <source>
        <dbReference type="EMBL" id="CAB4198619.1"/>
    </source>
</evidence>
<dbReference type="EMBL" id="LR796625">
    <property type="protein sequence ID" value="CAB4155271.1"/>
    <property type="molecule type" value="Genomic_DNA"/>
</dbReference>
<dbReference type="InterPro" id="IPR003593">
    <property type="entry name" value="AAA+_ATPase"/>
</dbReference>
<dbReference type="CDD" id="cd00009">
    <property type="entry name" value="AAA"/>
    <property type="match status" value="1"/>
</dbReference>
<keyword evidence="2 4" id="KW-0547">Nucleotide-binding</keyword>
<dbReference type="PANTHER" id="PTHR11669:SF20">
    <property type="entry name" value="REPLICATION FACTOR C SUBUNIT 4"/>
    <property type="match status" value="1"/>
</dbReference>
<dbReference type="InterPro" id="IPR027417">
    <property type="entry name" value="P-loop_NTPase"/>
</dbReference>
<keyword evidence="4" id="KW-0238">DNA-binding</keyword>
<feature type="binding site" evidence="4">
    <location>
        <begin position="61"/>
        <end position="66"/>
    </location>
    <ligand>
        <name>ATP</name>
        <dbReference type="ChEBI" id="CHEBI:30616"/>
    </ligand>
</feature>
<dbReference type="Gene3D" id="3.40.50.300">
    <property type="entry name" value="P-loop containing nucleotide triphosphate hydrolases"/>
    <property type="match status" value="1"/>
</dbReference>
<name>A0A6J5RNI5_9CAUD</name>
<dbReference type="EC" id="3.6.4.-" evidence="4"/>
<keyword evidence="4" id="KW-1194">Viral DNA replication</keyword>
<dbReference type="SUPFAM" id="SSF52540">
    <property type="entry name" value="P-loop containing nucleoside triphosphate hydrolases"/>
    <property type="match status" value="1"/>
</dbReference>